<evidence type="ECO:0000313" key="7">
    <source>
        <dbReference type="EMBL" id="GBF39090.1"/>
    </source>
</evidence>
<keyword evidence="8" id="KW-1185">Reference proteome</keyword>
<gene>
    <name evidence="7" type="ORF">LPTSP1_20850</name>
</gene>
<evidence type="ECO:0000256" key="3">
    <source>
        <dbReference type="ARBA" id="ARBA00022989"/>
    </source>
</evidence>
<evidence type="ECO:0000256" key="5">
    <source>
        <dbReference type="SAM" id="Phobius"/>
    </source>
</evidence>
<dbReference type="GO" id="GO:0005506">
    <property type="term" value="F:iron ion binding"/>
    <property type="evidence" value="ECO:0007669"/>
    <property type="project" value="InterPro"/>
</dbReference>
<dbReference type="AlphaFoldDB" id="A0A2P2D353"/>
<evidence type="ECO:0000313" key="8">
    <source>
        <dbReference type="Proteomes" id="UP000245076"/>
    </source>
</evidence>
<dbReference type="GO" id="GO:0016491">
    <property type="term" value="F:oxidoreductase activity"/>
    <property type="evidence" value="ECO:0007669"/>
    <property type="project" value="InterPro"/>
</dbReference>
<dbReference type="GO" id="GO:0008610">
    <property type="term" value="P:lipid biosynthetic process"/>
    <property type="evidence" value="ECO:0007669"/>
    <property type="project" value="InterPro"/>
</dbReference>
<comment type="caution">
    <text evidence="7">The sequence shown here is derived from an EMBL/GenBank/DDBJ whole genome shotgun (WGS) entry which is preliminary data.</text>
</comment>
<feature type="domain" description="Fatty acid hydroxylase" evidence="6">
    <location>
        <begin position="114"/>
        <end position="247"/>
    </location>
</feature>
<dbReference type="GO" id="GO:0016020">
    <property type="term" value="C:membrane"/>
    <property type="evidence" value="ECO:0007669"/>
    <property type="project" value="UniProtKB-SubCell"/>
</dbReference>
<organism evidence="7 8">
    <name type="scientific">Leptospira johnsonii</name>
    <dbReference type="NCBI Taxonomy" id="1917820"/>
    <lineage>
        <taxon>Bacteria</taxon>
        <taxon>Pseudomonadati</taxon>
        <taxon>Spirochaetota</taxon>
        <taxon>Spirochaetia</taxon>
        <taxon>Leptospirales</taxon>
        <taxon>Leptospiraceae</taxon>
        <taxon>Leptospira</taxon>
    </lineage>
</organism>
<evidence type="ECO:0000256" key="4">
    <source>
        <dbReference type="ARBA" id="ARBA00023136"/>
    </source>
</evidence>
<feature type="transmembrane region" description="Helical" evidence="5">
    <location>
        <begin position="62"/>
        <end position="85"/>
    </location>
</feature>
<dbReference type="PANTHER" id="PTHR11863">
    <property type="entry name" value="STEROL DESATURASE"/>
    <property type="match status" value="1"/>
</dbReference>
<feature type="transmembrane region" description="Helical" evidence="5">
    <location>
        <begin position="105"/>
        <end position="125"/>
    </location>
</feature>
<sequence length="280" mass="33832">MRFVCELSWEYCVSGFTLYQLKMNFLRYYPIAGLAFLIFWVWKKDFFQKFRIQKDFPKKERIIFELKQSAITLIMFSTIAVSVYILGKLKILHLKTYKDFAEYGLTYAIFSFGLLTIWHETWFYWAHRIMHHRKIYSYIHSVHHRSVNPSPMAAYNFHWVEAFLEGVYVVPALCILPLHFYVFLIHTFYAMIMNIWWHLGYEFFPKGWTTHPILKWINTSTHHNLHHQKFHGNYSLYFNFWDRIMGTNFKDYSEIFENSSSVGKKGEEIPVLPSTYLQKS</sequence>
<evidence type="ECO:0000259" key="6">
    <source>
        <dbReference type="Pfam" id="PF04116"/>
    </source>
</evidence>
<dbReference type="OrthoDB" id="9770329at2"/>
<dbReference type="Proteomes" id="UP000245076">
    <property type="component" value="Unassembled WGS sequence"/>
</dbReference>
<dbReference type="InterPro" id="IPR006694">
    <property type="entry name" value="Fatty_acid_hydroxylase"/>
</dbReference>
<dbReference type="EMBL" id="BFAY01000011">
    <property type="protein sequence ID" value="GBF39090.1"/>
    <property type="molecule type" value="Genomic_DNA"/>
</dbReference>
<keyword evidence="2 5" id="KW-0812">Transmembrane</keyword>
<reference evidence="7 8" key="1">
    <citation type="submission" date="2018-02" db="EMBL/GenBank/DDBJ databases">
        <title>Novel Leptospira species isolated from soil and water in Japan.</title>
        <authorList>
            <person name="Nakao R."/>
            <person name="Masuzawa T."/>
        </authorList>
    </citation>
    <scope>NUCLEOTIDE SEQUENCE [LARGE SCALE GENOMIC DNA]</scope>
    <source>
        <strain evidence="7 8">E8</strain>
    </source>
</reference>
<protein>
    <submittedName>
        <fullName evidence="7">Fatty acid hydroxylase family protein</fullName>
    </submittedName>
</protein>
<evidence type="ECO:0000256" key="2">
    <source>
        <dbReference type="ARBA" id="ARBA00022692"/>
    </source>
</evidence>
<dbReference type="InterPro" id="IPR050307">
    <property type="entry name" value="Sterol_Desaturase_Related"/>
</dbReference>
<evidence type="ECO:0000256" key="1">
    <source>
        <dbReference type="ARBA" id="ARBA00004370"/>
    </source>
</evidence>
<keyword evidence="4 5" id="KW-0472">Membrane</keyword>
<dbReference type="Pfam" id="PF04116">
    <property type="entry name" value="FA_hydroxylase"/>
    <property type="match status" value="1"/>
</dbReference>
<feature type="transmembrane region" description="Helical" evidence="5">
    <location>
        <begin position="25"/>
        <end position="42"/>
    </location>
</feature>
<name>A0A2P2D353_9LEPT</name>
<comment type="subcellular location">
    <subcellularLocation>
        <location evidence="1">Membrane</location>
    </subcellularLocation>
</comment>
<dbReference type="RefSeq" id="WP_108928748.1">
    <property type="nucleotide sequence ID" value="NZ_BFAY01000011.1"/>
</dbReference>
<accession>A0A2P2D353</accession>
<proteinExistence type="predicted"/>
<keyword evidence="3 5" id="KW-1133">Transmembrane helix</keyword>